<protein>
    <submittedName>
        <fullName evidence="2">Uncharacterized protein</fullName>
    </submittedName>
</protein>
<feature type="region of interest" description="Disordered" evidence="1">
    <location>
        <begin position="1"/>
        <end position="38"/>
    </location>
</feature>
<reference evidence="2" key="1">
    <citation type="submission" date="2009-05" db="EMBL/GenBank/DDBJ databases">
        <title>Oryza sativa Indica Group genomic DNA, chromosome 11, BAC clone:K0367D03, cultivar:Kasalath.</title>
        <authorList>
            <person name="Matsumoto T."/>
            <person name="Wu J."/>
            <person name="Kanamori H."/>
        </authorList>
    </citation>
    <scope>NUCLEOTIDE SEQUENCE</scope>
</reference>
<organism evidence="2">
    <name type="scientific">Oryza sativa subsp. indica</name>
    <name type="common">Rice</name>
    <dbReference type="NCBI Taxonomy" id="39946"/>
    <lineage>
        <taxon>Eukaryota</taxon>
        <taxon>Viridiplantae</taxon>
        <taxon>Streptophyta</taxon>
        <taxon>Embryophyta</taxon>
        <taxon>Tracheophyta</taxon>
        <taxon>Spermatophyta</taxon>
        <taxon>Magnoliopsida</taxon>
        <taxon>Liliopsida</taxon>
        <taxon>Poales</taxon>
        <taxon>Poaceae</taxon>
        <taxon>BOP clade</taxon>
        <taxon>Oryzoideae</taxon>
        <taxon>Oryzeae</taxon>
        <taxon>Oryzinae</taxon>
        <taxon>Oryza</taxon>
        <taxon>Oryza sativa</taxon>
    </lineage>
</organism>
<sequence>MTSHKQAYLDVTKHASASTSTHREQEARPPASNPARAHLDSALRRARWSLPSRATPPHATAVHATTTPGLLLPRLQHTGATIASHCHHGHHCQPPCSAGRLHATVTSRHCQSPPSPVTARPDPAEVARIRGMERATRCRAGARRP</sequence>
<name>A0A679B9H1_ORYSI</name>
<dbReference type="EMBL" id="AP011482">
    <property type="protein sequence ID" value="BBD82419.1"/>
    <property type="molecule type" value="Genomic_DNA"/>
</dbReference>
<proteinExistence type="predicted"/>
<evidence type="ECO:0000256" key="1">
    <source>
        <dbReference type="SAM" id="MobiDB-lite"/>
    </source>
</evidence>
<evidence type="ECO:0000313" key="2">
    <source>
        <dbReference type="EMBL" id="BBD82419.1"/>
    </source>
</evidence>
<accession>A0A679B9H1</accession>
<gene>
    <name evidence="2" type="primary">K0367D03.30</name>
</gene>
<dbReference type="AlphaFoldDB" id="A0A679B9H1"/>